<dbReference type="SUPFAM" id="SSF52540">
    <property type="entry name" value="P-loop containing nucleoside triphosphate hydrolases"/>
    <property type="match status" value="1"/>
</dbReference>
<dbReference type="PRINTS" id="PR00449">
    <property type="entry name" value="RASTRNSFRMNG"/>
</dbReference>
<keyword evidence="2" id="KW-0677">Repeat</keyword>
<evidence type="ECO:0000256" key="2">
    <source>
        <dbReference type="ARBA" id="ARBA00022737"/>
    </source>
</evidence>
<dbReference type="InterPro" id="IPR003591">
    <property type="entry name" value="Leu-rich_rpt_typical-subtyp"/>
</dbReference>
<evidence type="ECO:0000313" key="5">
    <source>
        <dbReference type="EMBL" id="KAL2088945.1"/>
    </source>
</evidence>
<proteinExistence type="predicted"/>
<dbReference type="Proteomes" id="UP001591681">
    <property type="component" value="Unassembled WGS sequence"/>
</dbReference>
<dbReference type="Pfam" id="PF08477">
    <property type="entry name" value="Roc"/>
    <property type="match status" value="1"/>
</dbReference>
<dbReference type="GO" id="GO:0000166">
    <property type="term" value="F:nucleotide binding"/>
    <property type="evidence" value="ECO:0007669"/>
    <property type="project" value="UniProtKB-KW"/>
</dbReference>
<dbReference type="Pfam" id="PF23598">
    <property type="entry name" value="LRR_14"/>
    <property type="match status" value="1"/>
</dbReference>
<comment type="caution">
    <text evidence="5">The sequence shown here is derived from an EMBL/GenBank/DDBJ whole genome shotgun (WGS) entry which is preliminary data.</text>
</comment>
<dbReference type="EMBL" id="JBHFQA010000013">
    <property type="protein sequence ID" value="KAL2088945.1"/>
    <property type="molecule type" value="Genomic_DNA"/>
</dbReference>
<dbReference type="InterPro" id="IPR055414">
    <property type="entry name" value="LRR_R13L4/SHOC2-like"/>
</dbReference>
<dbReference type="SMART" id="SM00364">
    <property type="entry name" value="LRR_BAC"/>
    <property type="match status" value="5"/>
</dbReference>
<keyword evidence="1" id="KW-0433">Leucine-rich repeat</keyword>
<accession>A0ABD1JPQ0</accession>
<dbReference type="PROSITE" id="PS51424">
    <property type="entry name" value="ROC"/>
    <property type="match status" value="1"/>
</dbReference>
<dbReference type="InterPro" id="IPR027417">
    <property type="entry name" value="P-loop_NTPase"/>
</dbReference>
<dbReference type="InterPro" id="IPR050216">
    <property type="entry name" value="LRR_domain-containing"/>
</dbReference>
<evidence type="ECO:0000313" key="6">
    <source>
        <dbReference type="Proteomes" id="UP001591681"/>
    </source>
</evidence>
<dbReference type="SMART" id="SM00365">
    <property type="entry name" value="LRR_SD22"/>
    <property type="match status" value="3"/>
</dbReference>
<dbReference type="Gene3D" id="3.40.50.300">
    <property type="entry name" value="P-loop containing nucleotide triphosphate hydrolases"/>
    <property type="match status" value="1"/>
</dbReference>
<keyword evidence="3" id="KW-0547">Nucleotide-binding</keyword>
<evidence type="ECO:0000256" key="1">
    <source>
        <dbReference type="ARBA" id="ARBA00022614"/>
    </source>
</evidence>
<dbReference type="InterPro" id="IPR020859">
    <property type="entry name" value="ROC"/>
</dbReference>
<keyword evidence="6" id="KW-1185">Reference proteome</keyword>
<evidence type="ECO:0000256" key="3">
    <source>
        <dbReference type="ARBA" id="ARBA00022741"/>
    </source>
</evidence>
<dbReference type="SMART" id="SM00369">
    <property type="entry name" value="LRR_TYP"/>
    <property type="match status" value="4"/>
</dbReference>
<dbReference type="Gene3D" id="1.10.10.10">
    <property type="entry name" value="Winged helix-like DNA-binding domain superfamily/Winged helix DNA-binding domain"/>
    <property type="match status" value="1"/>
</dbReference>
<dbReference type="Pfam" id="PF25497">
    <property type="entry name" value="COR-B"/>
    <property type="match status" value="1"/>
</dbReference>
<dbReference type="PANTHER" id="PTHR48051:SF55">
    <property type="entry name" value="MALIGNANT FIBROUS HISTIOCYTOMA-AMPLIFIED SEQUENCE 1 HOMOLOG"/>
    <property type="match status" value="1"/>
</dbReference>
<evidence type="ECO:0000259" key="4">
    <source>
        <dbReference type="PROSITE" id="PS51424"/>
    </source>
</evidence>
<dbReference type="Gene3D" id="3.80.10.10">
    <property type="entry name" value="Ribonuclease Inhibitor"/>
    <property type="match status" value="1"/>
</dbReference>
<dbReference type="InterPro" id="IPR036388">
    <property type="entry name" value="WH-like_DNA-bd_sf"/>
</dbReference>
<sequence>MEVYGNLSVIATCPFMGVERSDYVLSCLGPNEQGKREKDYAERKLKTLPKSIWDNNKNVTKIDLQKNRLKHVHGISQLANLAELNLSRNEIVDFPQEIRDLHQLKTLYINQNNIKCIPLDVFPSLQNLQFLKLSTNRLVELPSDINQCQSLTYLNVSNNCLKDLQALVGLAKLQDLYVEKNRLTDLPEELFENLTMFKATGNPLRKPPEEVCVGGLKDIRSYFTMLRDSSSTIKSVKTMFLGSSMAGKSTLCRSFDKCHPVKVDEADRTVGIEIKEVEKRGVRFLCWDFAGQEEYYITHHVFITPQAFVILAIDLSSYDLTDESFKEHVSFWISNIQLRVPDSVVLPVGTHIDLCPDKMDIDQKKKDIDSKLQCMLTEREETLQQLNKKLQGSDDPSLYSDQMDELRRLRDYNLKVLDLLLVDCTKPEDIQMFQDHILREATNKENLPSIERTLPGIYQEVEGEIQDLLQNDEIPQHGRVTLSDLLNIHISQGDMNPENLKCILRYLHRIGVIVWYEDIPSLKEDVFVKPSVLISLFKAIIRHDLVKQIQDIPKQELCRRRILNKHRETWVTDYVEKATLHNMAISILVQKELKKLDLDDEDIVDEIVGKGSRPGSLMCLLQHFEVCLPAKIASQLNPEAPEFRPSRRWVHPNPDVYDPDSACMFPSYLKNNDTVLKMWGEDKLSDLNVHRYFSPEIPYGFFHRLIVKTCSFYPVHWVGKDQCCFRSGNTLTLVKTKTVNEDQCIEIRCKDQGQDEIQKSWQMVREIMNRMDELTQEWPGLVQYVHTPCKEHGCSAYFPWRDWKDWVCAGSGKNSSVQEEKMTCNNGHTRRTELIYPTGLFSSDCT</sequence>
<dbReference type="PROSITE" id="PS51450">
    <property type="entry name" value="LRR"/>
    <property type="match status" value="2"/>
</dbReference>
<organism evidence="5 6">
    <name type="scientific">Coilia grayii</name>
    <name type="common">Gray's grenadier anchovy</name>
    <dbReference type="NCBI Taxonomy" id="363190"/>
    <lineage>
        <taxon>Eukaryota</taxon>
        <taxon>Metazoa</taxon>
        <taxon>Chordata</taxon>
        <taxon>Craniata</taxon>
        <taxon>Vertebrata</taxon>
        <taxon>Euteleostomi</taxon>
        <taxon>Actinopterygii</taxon>
        <taxon>Neopterygii</taxon>
        <taxon>Teleostei</taxon>
        <taxon>Clupei</taxon>
        <taxon>Clupeiformes</taxon>
        <taxon>Clupeoidei</taxon>
        <taxon>Engraulidae</taxon>
        <taxon>Coilinae</taxon>
        <taxon>Coilia</taxon>
    </lineage>
</organism>
<gene>
    <name evidence="5" type="ORF">ACEWY4_015844</name>
</gene>
<protein>
    <recommendedName>
        <fullName evidence="4">Roc domain-containing protein</fullName>
    </recommendedName>
</protein>
<dbReference type="PANTHER" id="PTHR48051">
    <property type="match status" value="1"/>
</dbReference>
<dbReference type="GO" id="GO:0009966">
    <property type="term" value="P:regulation of signal transduction"/>
    <property type="evidence" value="ECO:0007669"/>
    <property type="project" value="UniProtKB-ARBA"/>
</dbReference>
<feature type="domain" description="Roc" evidence="4">
    <location>
        <begin position="229"/>
        <end position="444"/>
    </location>
</feature>
<dbReference type="InterPro" id="IPR032675">
    <property type="entry name" value="LRR_dom_sf"/>
</dbReference>
<reference evidence="5 6" key="1">
    <citation type="submission" date="2024-09" db="EMBL/GenBank/DDBJ databases">
        <title>A chromosome-level genome assembly of Gray's grenadier anchovy, Coilia grayii.</title>
        <authorList>
            <person name="Fu Z."/>
        </authorList>
    </citation>
    <scope>NUCLEOTIDE SEQUENCE [LARGE SCALE GENOMIC DNA]</scope>
    <source>
        <strain evidence="5">G4</strain>
        <tissue evidence="5">Muscle</tissue>
    </source>
</reference>
<dbReference type="AlphaFoldDB" id="A0ABD1JPQ0"/>
<dbReference type="SUPFAM" id="SSF52058">
    <property type="entry name" value="L domain-like"/>
    <property type="match status" value="1"/>
</dbReference>
<dbReference type="InterPro" id="IPR057263">
    <property type="entry name" value="COR-B"/>
</dbReference>
<name>A0ABD1JPQ0_9TELE</name>
<dbReference type="InterPro" id="IPR001611">
    <property type="entry name" value="Leu-rich_rpt"/>
</dbReference>